<dbReference type="Proteomes" id="UP000195152">
    <property type="component" value="Unassembled WGS sequence"/>
</dbReference>
<dbReference type="InterPro" id="IPR015315">
    <property type="entry name" value="DUF1963"/>
</dbReference>
<comment type="caution">
    <text evidence="1">The sequence shown here is derived from an EMBL/GenBank/DDBJ whole genome shotgun (WGS) entry which is preliminary data.</text>
</comment>
<organism evidence="1 2">
    <name type="scientific">Bacillus thuringiensis serovar mexicanensis</name>
    <dbReference type="NCBI Taxonomy" id="180868"/>
    <lineage>
        <taxon>Bacteria</taxon>
        <taxon>Bacillati</taxon>
        <taxon>Bacillota</taxon>
        <taxon>Bacilli</taxon>
        <taxon>Bacillales</taxon>
        <taxon>Bacillaceae</taxon>
        <taxon>Bacillus</taxon>
        <taxon>Bacillus cereus group</taxon>
    </lineage>
</organism>
<dbReference type="Pfam" id="PF09234">
    <property type="entry name" value="DUF1963"/>
    <property type="match status" value="1"/>
</dbReference>
<name>A0A242W2U2_BACTU</name>
<dbReference type="EMBL" id="NFCF01000094">
    <property type="protein sequence ID" value="OTW45707.1"/>
    <property type="molecule type" value="Genomic_DNA"/>
</dbReference>
<dbReference type="SUPFAM" id="SSF103032">
    <property type="entry name" value="Hypothetical protein YwqG"/>
    <property type="match status" value="1"/>
</dbReference>
<evidence type="ECO:0000313" key="1">
    <source>
        <dbReference type="EMBL" id="OTW45707.1"/>
    </source>
</evidence>
<evidence type="ECO:0000313" key="2">
    <source>
        <dbReference type="Proteomes" id="UP000195152"/>
    </source>
</evidence>
<dbReference type="RefSeq" id="WP_001041249.1">
    <property type="nucleotide sequence ID" value="NZ_NFCF01000094.1"/>
</dbReference>
<reference evidence="1 2" key="1">
    <citation type="submission" date="2016-10" db="EMBL/GenBank/DDBJ databases">
        <title>Comparative genomics of Bacillus thuringiensis reveals a path to pathogens against multiple invertebrate hosts.</title>
        <authorList>
            <person name="Zheng J."/>
            <person name="Gao Q."/>
            <person name="Liu H."/>
            <person name="Peng D."/>
            <person name="Ruan L."/>
            <person name="Sun M."/>
        </authorList>
    </citation>
    <scope>NUCLEOTIDE SEQUENCE [LARGE SCALE GENOMIC DNA]</scope>
    <source>
        <strain evidence="1">BGSC 4AC1</strain>
    </source>
</reference>
<gene>
    <name evidence="1" type="ORF">BK699_23600</name>
</gene>
<protein>
    <submittedName>
        <fullName evidence="1">Cytoplasmic protein</fullName>
    </submittedName>
</protein>
<proteinExistence type="predicted"/>
<accession>A0A242W2U2</accession>
<dbReference type="Gene3D" id="2.30.320.10">
    <property type="entry name" value="YwqG-like"/>
    <property type="match status" value="1"/>
</dbReference>
<sequence length="250" mass="28814">MNKQIEVLIDKYGLTHLKEELINTVFPCVKVVPKQEETVAIGSSKIGGIPDLPCAFEYPMHKGSPLQFIAQFNLNDLQNIGMNHALPKTGMLYFFTVGNYFEEDVNPTGAGRVLYYDVPVEQLRRADELQTNYNQCAITFELTYKLPELFIEDEADSDRFLQLLEELIPDNYDNHQMFGEPFSVQDEVLYETGQYMDIDPQQMTLLFQIDSDTKNCNMMWGDLGMLYFCIGNEDLKNRRFENSCCVLQTC</sequence>
<dbReference type="InterPro" id="IPR035948">
    <property type="entry name" value="YwqG-like_sf"/>
</dbReference>
<dbReference type="AlphaFoldDB" id="A0A242W2U2"/>
<dbReference type="PANTHER" id="PTHR36436:SF6">
    <property type="entry name" value="SLL5081 PROTEIN"/>
    <property type="match status" value="1"/>
</dbReference>
<dbReference type="PANTHER" id="PTHR36436">
    <property type="entry name" value="SLL5081 PROTEIN"/>
    <property type="match status" value="1"/>
</dbReference>